<sequence>MPGPRASNAGAEGVGKVLPFRVGPWVSYEPPSSSSHTSSFPVMDQQDVDMEAPQISTLREEETPPPPRASNPRFKLKLVVKDKTKTITSSSAGAGSGKPRTEAQEGEEEEDDQEDQLIDDDDSPIPAASLASGSGSKRKAGSASTTTGSAKRKKNGKKADGGGGEGKLKEKVTQGQQAGAPDLAPTMSWFQANPATEQLEDSGAGAEGRIKLAPDDADTPLSVSSASASTKKKAKKTPAKKPKATANPRLKLIPPLLPPEDTVSEAGMTGTAASSPIGIHFDDFTPEPEAPSNIALDGGPEPPSTAQTAAATDQPINLEGIPVPVYPLPTKPFPVLPPPKISTGFAPNVPLDKSKAKVRHWRVANREIRGIAGGRWFTRAWVGEKESELAGVLAAGKANGVEGSLSVATGGNGAKALGGGGGGGGGTSASAPPGGTGKGSKKKGGAAANSSRSGSSVPEANGTGTTGGGGGGSARGPSKMRISQMAPPPPSSEAGDVDMAASAA</sequence>
<feature type="compositionally biased region" description="Gly residues" evidence="1">
    <location>
        <begin position="464"/>
        <end position="474"/>
    </location>
</feature>
<feature type="compositionally biased region" description="Acidic residues" evidence="1">
    <location>
        <begin position="104"/>
        <end position="123"/>
    </location>
</feature>
<evidence type="ECO:0000256" key="1">
    <source>
        <dbReference type="SAM" id="MobiDB-lite"/>
    </source>
</evidence>
<proteinExistence type="predicted"/>
<feature type="compositionally biased region" description="Low complexity" evidence="1">
    <location>
        <begin position="24"/>
        <end position="41"/>
    </location>
</feature>
<comment type="caution">
    <text evidence="2">The sequence shown here is derived from an EMBL/GenBank/DDBJ whole genome shotgun (WGS) entry which is preliminary data.</text>
</comment>
<evidence type="ECO:0000313" key="2">
    <source>
        <dbReference type="EMBL" id="KAL0565855.1"/>
    </source>
</evidence>
<feature type="compositionally biased region" description="Low complexity" evidence="1">
    <location>
        <begin position="244"/>
        <end position="254"/>
    </location>
</feature>
<protein>
    <submittedName>
        <fullName evidence="2">Uncharacterized protein</fullName>
    </submittedName>
</protein>
<name>A0ABR3ESH9_9AGAR</name>
<evidence type="ECO:0000313" key="3">
    <source>
        <dbReference type="Proteomes" id="UP001465976"/>
    </source>
</evidence>
<gene>
    <name evidence="2" type="ORF">V5O48_016165</name>
</gene>
<reference evidence="2 3" key="1">
    <citation type="submission" date="2024-02" db="EMBL/GenBank/DDBJ databases">
        <title>A draft genome for the cacao thread blight pathogen Marasmius crinis-equi.</title>
        <authorList>
            <person name="Cohen S.P."/>
            <person name="Baruah I.K."/>
            <person name="Amoako-Attah I."/>
            <person name="Bukari Y."/>
            <person name="Meinhardt L.W."/>
            <person name="Bailey B.A."/>
        </authorList>
    </citation>
    <scope>NUCLEOTIDE SEQUENCE [LARGE SCALE GENOMIC DNA]</scope>
    <source>
        <strain evidence="2 3">GH-76</strain>
    </source>
</reference>
<organism evidence="2 3">
    <name type="scientific">Marasmius crinis-equi</name>
    <dbReference type="NCBI Taxonomy" id="585013"/>
    <lineage>
        <taxon>Eukaryota</taxon>
        <taxon>Fungi</taxon>
        <taxon>Dikarya</taxon>
        <taxon>Basidiomycota</taxon>
        <taxon>Agaricomycotina</taxon>
        <taxon>Agaricomycetes</taxon>
        <taxon>Agaricomycetidae</taxon>
        <taxon>Agaricales</taxon>
        <taxon>Marasmiineae</taxon>
        <taxon>Marasmiaceae</taxon>
        <taxon>Marasmius</taxon>
    </lineage>
</organism>
<dbReference type="Proteomes" id="UP001465976">
    <property type="component" value="Unassembled WGS sequence"/>
</dbReference>
<feature type="region of interest" description="Disordered" evidence="1">
    <location>
        <begin position="419"/>
        <end position="504"/>
    </location>
</feature>
<dbReference type="EMBL" id="JBAHYK010002097">
    <property type="protein sequence ID" value="KAL0565855.1"/>
    <property type="molecule type" value="Genomic_DNA"/>
</dbReference>
<keyword evidence="3" id="KW-1185">Reference proteome</keyword>
<accession>A0ABR3ESH9</accession>
<feature type="region of interest" description="Disordered" evidence="1">
    <location>
        <begin position="23"/>
        <end position="311"/>
    </location>
</feature>
<feature type="compositionally biased region" description="Low complexity" evidence="1">
    <location>
        <begin position="445"/>
        <end position="456"/>
    </location>
</feature>
<feature type="compositionally biased region" description="Basic residues" evidence="1">
    <location>
        <begin position="230"/>
        <end position="243"/>
    </location>
</feature>